<name>A0A641AIR4_9ACTN</name>
<dbReference type="Proteomes" id="UP001515100">
    <property type="component" value="Unassembled WGS sequence"/>
</dbReference>
<dbReference type="EMBL" id="SDPP02000006">
    <property type="protein sequence ID" value="KAA1373008.1"/>
    <property type="molecule type" value="Genomic_DNA"/>
</dbReference>
<accession>A0A641AIR4</accession>
<evidence type="ECO:0000313" key="3">
    <source>
        <dbReference type="EMBL" id="KAA1373008.1"/>
    </source>
</evidence>
<dbReference type="OrthoDB" id="3268261at2"/>
<feature type="transmembrane region" description="Helical" evidence="2">
    <location>
        <begin position="21"/>
        <end position="39"/>
    </location>
</feature>
<gene>
    <name evidence="3" type="ORF">ESP62_018115</name>
</gene>
<keyword evidence="2" id="KW-0472">Membrane</keyword>
<feature type="region of interest" description="Disordered" evidence="1">
    <location>
        <begin position="67"/>
        <end position="93"/>
    </location>
</feature>
<evidence type="ECO:0000256" key="1">
    <source>
        <dbReference type="SAM" id="MobiDB-lite"/>
    </source>
</evidence>
<dbReference type="RefSeq" id="WP_129185283.1">
    <property type="nucleotide sequence ID" value="NZ_JAGIOG010000001.1"/>
</dbReference>
<comment type="caution">
    <text evidence="3">The sequence shown here is derived from an EMBL/GenBank/DDBJ whole genome shotgun (WGS) entry which is preliminary data.</text>
</comment>
<organism evidence="3 4">
    <name type="scientific">Aeromicrobium fastidiosum</name>
    <dbReference type="NCBI Taxonomy" id="52699"/>
    <lineage>
        <taxon>Bacteria</taxon>
        <taxon>Bacillati</taxon>
        <taxon>Actinomycetota</taxon>
        <taxon>Actinomycetes</taxon>
        <taxon>Propionibacteriales</taxon>
        <taxon>Nocardioidaceae</taxon>
        <taxon>Aeromicrobium</taxon>
    </lineage>
</organism>
<dbReference type="AlphaFoldDB" id="A0A641AIR4"/>
<sequence>MQSSSRGTRATERGRSRVTGGLRIAGVGVVTAGLVAYGLQSAAQAAPEKVLQSVDVTLGTDGAVSSISSTAIRSDGESDPSDDEKTHDPSKVAGDLPIRVLTSYRLGKKTGTDLDDLKGAKGRVHIEVTVQNTTVRPTLLSYDSEAQSKTSPALVGTPLTVVASADLGDTPLSQIVPASNDGETAGTNGVVSRGSGGDAQVQWATMLAPPRLATSATFTLVQDVDDFDPPSFDISVQPGLVTDTSVSRLIDSVFTDDNGTQKLTSRTIALLGSVGTVLTDATTVLAKVEEQLDGSASDLGSKTISDLQSSSSYVTSALSGLSGDLDSLETSMDSQLKTSRDKAVQQLANSFKQVKDKVLGDPDQIVPVLPAPTATGCVVPTLTEKDSSTVLGQLRVIEAQLNQLSGATAGCKDEIAVGLKATIGTLEDTCQAPRPGSTPTALGSLTCASDAIGTATEDLTAVQADVNATFDEQLLVDARTALDNVLLGTPGRNGIPSREGGLAEIRSRASELNSGAVGDDLEELKDDLEDVQTELEGVKLDLGTINQRAGDQIESLTAALADTDRLADLVCAQITDPTALTEAIELLQGAGSTCDTDSTDEETTSLTGKINASIEAAQEIQARSAVTTTGPDTPALGGIVEGLLDTVGGLLQTLNAITSGAGGNFATRVQTLVDTIEQLYQPIPVDPIDDVPQPDKPALITQLTTAFDDFEKNQQDVSSVLSDAFTDAGESLTDTDSKIAGSKTVVDAARQKAETGSSGLFTEFSKSLASVGSSIVQDGAQAVRQQRAQLDAEASTFARGLDGTVAKSIRAIGSQVNAANRDLSSSEKELTGDLQAILVNIGKPQQNGSGLLGAIYTGARRTGASNGELVDAAKLADAFSQVRGASLDDLYLQQAQVTASLEKEAAFPVFDITVPAGSTTRTVFSFHIGQD</sequence>
<evidence type="ECO:0000256" key="2">
    <source>
        <dbReference type="SAM" id="Phobius"/>
    </source>
</evidence>
<proteinExistence type="predicted"/>
<keyword evidence="4" id="KW-1185">Reference proteome</keyword>
<keyword evidence="2" id="KW-1133">Transmembrane helix</keyword>
<reference evidence="3" key="1">
    <citation type="submission" date="2019-09" db="EMBL/GenBank/DDBJ databases">
        <authorList>
            <person name="Li J."/>
        </authorList>
    </citation>
    <scope>NUCLEOTIDE SEQUENCE [LARGE SCALE GENOMIC DNA]</scope>
    <source>
        <strain evidence="3">NRBC 14897</strain>
    </source>
</reference>
<protein>
    <submittedName>
        <fullName evidence="3">Uncharacterized protein</fullName>
    </submittedName>
</protein>
<evidence type="ECO:0000313" key="4">
    <source>
        <dbReference type="Proteomes" id="UP001515100"/>
    </source>
</evidence>
<keyword evidence="2" id="KW-0812">Transmembrane</keyword>